<proteinExistence type="predicted"/>
<dbReference type="Proteomes" id="UP000178602">
    <property type="component" value="Unassembled WGS sequence"/>
</dbReference>
<evidence type="ECO:0000259" key="2">
    <source>
        <dbReference type="Pfam" id="PF02272"/>
    </source>
</evidence>
<name>A0A1F4T533_UNCSA</name>
<comment type="caution">
    <text evidence="3">The sequence shown here is derived from an EMBL/GenBank/DDBJ whole genome shotgun (WGS) entry which is preliminary data.</text>
</comment>
<dbReference type="InterPro" id="IPR003156">
    <property type="entry name" value="DHHA1_dom"/>
</dbReference>
<dbReference type="InterPro" id="IPR001667">
    <property type="entry name" value="DDH_dom"/>
</dbReference>
<dbReference type="SUPFAM" id="SSF64182">
    <property type="entry name" value="DHH phosphoesterases"/>
    <property type="match status" value="1"/>
</dbReference>
<dbReference type="EMBL" id="MEUG01000001">
    <property type="protein sequence ID" value="OGC27599.1"/>
    <property type="molecule type" value="Genomic_DNA"/>
</dbReference>
<dbReference type="PANTHER" id="PTHR47618">
    <property type="entry name" value="BIFUNCTIONAL OLIGORIBONUCLEASE AND PAP PHOSPHATASE NRNA"/>
    <property type="match status" value="1"/>
</dbReference>
<sequence length="320" mass="35374">MKNQIKELLKKVNTVLVAGHSDPDGDSIGSMLGLGFMLEQAGKTVHYYCVDSVPRVYSFLPGVDKIKKNLTPGQRFDALFVVDSSDLSRLGDKTTDFRALAGTIVNIDHHHDNTNFGDINYVVAASSTSEAIFDLALYLKAKLDRRIAECLYVALITDTGNFRYENTTIKTFQMAAELMKCGVKTHEITTRIYDTRTIKAVRITALAMSGLRFAAEGKICWTAVTGEMMEQVGAMGEDVVGIVDCLRSIEGVEVAIFFREKDEVVKMNFRSKDRVNVSEIARKFNGGGHLKAAGAVVNGNLEKVEAMVIAETEKQLQWKE</sequence>
<dbReference type="Gene3D" id="3.10.310.30">
    <property type="match status" value="1"/>
</dbReference>
<evidence type="ECO:0000313" key="3">
    <source>
        <dbReference type="EMBL" id="OGC27599.1"/>
    </source>
</evidence>
<organism evidence="3 4">
    <name type="scientific">candidate division WOR-1 bacterium RIFOXYC12_FULL_54_18</name>
    <dbReference type="NCBI Taxonomy" id="1802584"/>
    <lineage>
        <taxon>Bacteria</taxon>
        <taxon>Bacillati</taxon>
        <taxon>Saganbacteria</taxon>
    </lineage>
</organism>
<evidence type="ECO:0000259" key="1">
    <source>
        <dbReference type="Pfam" id="PF01368"/>
    </source>
</evidence>
<evidence type="ECO:0000313" key="4">
    <source>
        <dbReference type="Proteomes" id="UP000178602"/>
    </source>
</evidence>
<dbReference type="PANTHER" id="PTHR47618:SF1">
    <property type="entry name" value="BIFUNCTIONAL OLIGORIBONUCLEASE AND PAP PHOSPHATASE NRNA"/>
    <property type="match status" value="1"/>
</dbReference>
<gene>
    <name evidence="3" type="ORF">A3K49_01060</name>
</gene>
<feature type="domain" description="DHHA1" evidence="2">
    <location>
        <begin position="236"/>
        <end position="307"/>
    </location>
</feature>
<feature type="domain" description="DDH" evidence="1">
    <location>
        <begin position="15"/>
        <end position="154"/>
    </location>
</feature>
<dbReference type="InterPro" id="IPR051319">
    <property type="entry name" value="Oligoribo/pAp-PDE_c-di-AMP_PDE"/>
</dbReference>
<dbReference type="Pfam" id="PF02272">
    <property type="entry name" value="DHHA1"/>
    <property type="match status" value="1"/>
</dbReference>
<dbReference type="GO" id="GO:0003676">
    <property type="term" value="F:nucleic acid binding"/>
    <property type="evidence" value="ECO:0007669"/>
    <property type="project" value="InterPro"/>
</dbReference>
<reference evidence="3 4" key="1">
    <citation type="journal article" date="2016" name="Nat. Commun.">
        <title>Thousands of microbial genomes shed light on interconnected biogeochemical processes in an aquifer system.</title>
        <authorList>
            <person name="Anantharaman K."/>
            <person name="Brown C.T."/>
            <person name="Hug L.A."/>
            <person name="Sharon I."/>
            <person name="Castelle C.J."/>
            <person name="Probst A.J."/>
            <person name="Thomas B.C."/>
            <person name="Singh A."/>
            <person name="Wilkins M.J."/>
            <person name="Karaoz U."/>
            <person name="Brodie E.L."/>
            <person name="Williams K.H."/>
            <person name="Hubbard S.S."/>
            <person name="Banfield J.F."/>
        </authorList>
    </citation>
    <scope>NUCLEOTIDE SEQUENCE [LARGE SCALE GENOMIC DNA]</scope>
</reference>
<dbReference type="Pfam" id="PF01368">
    <property type="entry name" value="DHH"/>
    <property type="match status" value="1"/>
</dbReference>
<dbReference type="AlphaFoldDB" id="A0A1F4T533"/>
<accession>A0A1F4T533</accession>
<dbReference type="InterPro" id="IPR038763">
    <property type="entry name" value="DHH_sf"/>
</dbReference>
<protein>
    <submittedName>
        <fullName evidence="3">Uncharacterized protein</fullName>
    </submittedName>
</protein>
<dbReference type="Gene3D" id="3.90.1640.10">
    <property type="entry name" value="inorganic pyrophosphatase (n-terminal core)"/>
    <property type="match status" value="1"/>
</dbReference>